<organism evidence="1 2">
    <name type="scientific">Methanorbis rubei</name>
    <dbReference type="NCBI Taxonomy" id="3028300"/>
    <lineage>
        <taxon>Archaea</taxon>
        <taxon>Methanobacteriati</taxon>
        <taxon>Methanobacteriota</taxon>
        <taxon>Stenosarchaea group</taxon>
        <taxon>Methanomicrobia</taxon>
        <taxon>Methanomicrobiales</taxon>
        <taxon>Methanocorpusculaceae</taxon>
        <taxon>Methanorbis</taxon>
    </lineage>
</organism>
<proteinExistence type="predicted"/>
<dbReference type="AlphaFoldDB" id="A0AAE4SDY9"/>
<evidence type="ECO:0000313" key="1">
    <source>
        <dbReference type="EMBL" id="MDV0444050.1"/>
    </source>
</evidence>
<comment type="caution">
    <text evidence="1">The sequence shown here is derived from an EMBL/GenBank/DDBJ whole genome shotgun (WGS) entry which is preliminary data.</text>
</comment>
<evidence type="ECO:0000313" key="2">
    <source>
        <dbReference type="Proteomes" id="UP001283212"/>
    </source>
</evidence>
<sequence length="199" mass="21746">MNGSEHEIPMTTKATKQNACPFNVAKQNQGAGKEVLTPEPDKIIPSLETLYIEGIKDLRRALLRVLSTEDADTAKAAVSFALNVGWNVVNRIELIRAVEVRLPAPSPHQRDRCNLLRLVSSCGEMTGEIIYSRVIGAFGDTVILITQNPKSNHPPLIRIMTISATGKSPVAEWDITRPQNRRKAPAAIIDAEATAVNFA</sequence>
<accession>A0AAE4SDY9</accession>
<keyword evidence="2" id="KW-1185">Reference proteome</keyword>
<protein>
    <submittedName>
        <fullName evidence="1">Uncharacterized protein</fullName>
    </submittedName>
</protein>
<reference evidence="1 2" key="1">
    <citation type="submission" date="2023-06" db="EMBL/GenBank/DDBJ databases">
        <title>Genome sequence of Methancorpusculaceae sp. Cs1.</title>
        <authorList>
            <person name="Protasov E."/>
            <person name="Platt K."/>
            <person name="Poehlein A."/>
            <person name="Daniel R."/>
            <person name="Brune A."/>
        </authorList>
    </citation>
    <scope>NUCLEOTIDE SEQUENCE [LARGE SCALE GENOMIC DNA]</scope>
    <source>
        <strain evidence="1 2">Cs1</strain>
    </source>
</reference>
<name>A0AAE4SDY9_9EURY</name>
<dbReference type="Proteomes" id="UP001283212">
    <property type="component" value="Unassembled WGS sequence"/>
</dbReference>
<dbReference type="EMBL" id="JAWDKB010000005">
    <property type="protein sequence ID" value="MDV0444050.1"/>
    <property type="molecule type" value="Genomic_DNA"/>
</dbReference>
<gene>
    <name evidence="1" type="ORF">McpCs1_14400</name>
</gene>